<accession>A0ABQ7PZS3</accession>
<name>A0ABQ7PZS3_PLUXY</name>
<comment type="caution">
    <text evidence="1">The sequence shown here is derived from an EMBL/GenBank/DDBJ whole genome shotgun (WGS) entry which is preliminary data.</text>
</comment>
<evidence type="ECO:0000313" key="2">
    <source>
        <dbReference type="Proteomes" id="UP000823941"/>
    </source>
</evidence>
<evidence type="ECO:0000313" key="1">
    <source>
        <dbReference type="EMBL" id="KAG7298389.1"/>
    </source>
</evidence>
<keyword evidence="2" id="KW-1185">Reference proteome</keyword>
<protein>
    <submittedName>
        <fullName evidence="1">Uncharacterized protein</fullName>
    </submittedName>
</protein>
<reference evidence="1 2" key="1">
    <citation type="submission" date="2021-06" db="EMBL/GenBank/DDBJ databases">
        <title>A haploid diamondback moth (Plutella xylostella L.) genome assembly resolves 31 chromosomes and identifies a diamide resistance mutation.</title>
        <authorList>
            <person name="Ward C.M."/>
            <person name="Perry K.D."/>
            <person name="Baker G."/>
            <person name="Powis K."/>
            <person name="Heckel D.G."/>
            <person name="Baxter S.W."/>
        </authorList>
    </citation>
    <scope>NUCLEOTIDE SEQUENCE [LARGE SCALE GENOMIC DNA]</scope>
    <source>
        <strain evidence="1 2">LV</strain>
        <tissue evidence="1">Single pupa</tissue>
    </source>
</reference>
<sequence>MVREEKAKCFEILSSYLARTSSNTEYVTSMWQAIDICESMVGEQSNLAMKLVKNGLHLMEERMKRRTVMLAADFCSNTVVKVRRLAFEVMLQAFEDIQSSEDLEPAAKRRKAESTKILDLLQVEDVYTLTVVAKLGQGLVDEVADISSMVQQGVVKHLSSVMSVRLCECMLIALNQPASVKPSVVARALTAAVRMWVQALRDMDAFKTILLRDEPLEVDSNLAVRMWVQALRDMDAFKAILLRDEPLEVDSASTSAGPSKLLTMTRTYQGTFRTHFSAGRKNSSRKDTTTQTMLNVQIPIDEILETLLQFSERDPDTATTLLTEVIKSVQKQQSFDFNSRLSQLLCSLLDKGVTLRSTLLVICRCVLDDCCKIPSFKTSLLRLKETTLGPEAECITSLLYEDVVLRTENKDMFVLGNTSFDEEDEQMEDSSLNFSLQDLISTFDKLSNWDILTIQEKKKIQRSSLPMLWTDHDTFAAAFNSSEELPPWLNIMRLSLDHNNFVEKQFEWTKQLDVWPKRNFENSAITEAIEWHSIVTESDINKLPRDIRPSDCLAKWALADSNDSEPVLSRAYRARCRSHELRWCERAADLSTSVLSCLKRNVGDLNESETLPWLYQHIAALRTSGLSKNCAEMLSKALAKAEQGLSEFQDKTIPAVIVAMNRMKLLLNNDLEYKSEQTAAISSIASCFGRVLALKHSQKSEMFLSVLLDRLAEYQDVLDEDVAEDLLTKIEAISETLNEFTLSELKRIYHVFPPEVLRKHVKINSKICQDGVENKFKLCLQLVCDPVHSLSQYCYELDSCLKENDGDKFEATFKIIMALTNNEFAGPSFQLLTKYTDALKDIQDYEYTKEYNKKARKAIHDVLTDMSSAQKSSLTLPLSELCPALTSGSIGASEEDRKSLSRLLRLDGLEVVRFDKQVFADEKA</sequence>
<dbReference type="EMBL" id="JAHIBW010000024">
    <property type="protein sequence ID" value="KAG7298389.1"/>
    <property type="molecule type" value="Genomic_DNA"/>
</dbReference>
<organism evidence="1 2">
    <name type="scientific">Plutella xylostella</name>
    <name type="common">Diamondback moth</name>
    <name type="synonym">Plutella maculipennis</name>
    <dbReference type="NCBI Taxonomy" id="51655"/>
    <lineage>
        <taxon>Eukaryota</taxon>
        <taxon>Metazoa</taxon>
        <taxon>Ecdysozoa</taxon>
        <taxon>Arthropoda</taxon>
        <taxon>Hexapoda</taxon>
        <taxon>Insecta</taxon>
        <taxon>Pterygota</taxon>
        <taxon>Neoptera</taxon>
        <taxon>Endopterygota</taxon>
        <taxon>Lepidoptera</taxon>
        <taxon>Glossata</taxon>
        <taxon>Ditrysia</taxon>
        <taxon>Yponomeutoidea</taxon>
        <taxon>Plutellidae</taxon>
        <taxon>Plutella</taxon>
    </lineage>
</organism>
<dbReference type="Proteomes" id="UP000823941">
    <property type="component" value="Chromosome 24"/>
</dbReference>
<proteinExistence type="predicted"/>
<gene>
    <name evidence="1" type="ORF">JYU34_018006</name>
</gene>